<evidence type="ECO:0000313" key="4">
    <source>
        <dbReference type="Proteomes" id="UP000294813"/>
    </source>
</evidence>
<evidence type="ECO:0008006" key="5">
    <source>
        <dbReference type="Google" id="ProtNLM"/>
    </source>
</evidence>
<accession>A0A4R2RJF0</accession>
<feature type="compositionally biased region" description="Gly residues" evidence="1">
    <location>
        <begin position="205"/>
        <end position="214"/>
    </location>
</feature>
<dbReference type="OrthoDB" id="1787414at2"/>
<dbReference type="RefSeq" id="WP_131919317.1">
    <property type="nucleotide sequence ID" value="NZ_JAOQNU010000012.1"/>
</dbReference>
<organism evidence="3 4">
    <name type="scientific">Heliophilum fasciatum</name>
    <dbReference type="NCBI Taxonomy" id="35700"/>
    <lineage>
        <taxon>Bacteria</taxon>
        <taxon>Bacillati</taxon>
        <taxon>Bacillota</taxon>
        <taxon>Clostridia</taxon>
        <taxon>Eubacteriales</taxon>
        <taxon>Heliobacteriaceae</taxon>
        <taxon>Heliophilum</taxon>
    </lineage>
</organism>
<feature type="region of interest" description="Disordered" evidence="1">
    <location>
        <begin position="200"/>
        <end position="230"/>
    </location>
</feature>
<feature type="compositionally biased region" description="Low complexity" evidence="1">
    <location>
        <begin position="82"/>
        <end position="91"/>
    </location>
</feature>
<reference evidence="3 4" key="1">
    <citation type="submission" date="2019-03" db="EMBL/GenBank/DDBJ databases">
        <title>Genomic Encyclopedia of Type Strains, Phase IV (KMG-IV): sequencing the most valuable type-strain genomes for metagenomic binning, comparative biology and taxonomic classification.</title>
        <authorList>
            <person name="Goeker M."/>
        </authorList>
    </citation>
    <scope>NUCLEOTIDE SEQUENCE [LARGE SCALE GENOMIC DNA]</scope>
    <source>
        <strain evidence="3 4">DSM 11170</strain>
    </source>
</reference>
<proteinExistence type="predicted"/>
<dbReference type="PROSITE" id="PS51257">
    <property type="entry name" value="PROKAR_LIPOPROTEIN"/>
    <property type="match status" value="1"/>
</dbReference>
<keyword evidence="2" id="KW-0732">Signal</keyword>
<feature type="chain" id="PRO_5039407748" description="Lipoprotein" evidence="2">
    <location>
        <begin position="24"/>
        <end position="230"/>
    </location>
</feature>
<comment type="caution">
    <text evidence="3">The sequence shown here is derived from an EMBL/GenBank/DDBJ whole genome shotgun (WGS) entry which is preliminary data.</text>
</comment>
<feature type="compositionally biased region" description="Polar residues" evidence="1">
    <location>
        <begin position="27"/>
        <end position="47"/>
    </location>
</feature>
<feature type="signal peptide" evidence="2">
    <location>
        <begin position="1"/>
        <end position="23"/>
    </location>
</feature>
<evidence type="ECO:0000256" key="1">
    <source>
        <dbReference type="SAM" id="MobiDB-lite"/>
    </source>
</evidence>
<name>A0A4R2RJF0_9FIRM</name>
<sequence length="230" mass="23715">MNSSVMKKGILLFTMVVATTALTACGNSGSALTDPASKSVSERQNVGMNRPQRPPELTGKVKEINGNTVVVYKAAVDESQAVPASGNSANNPAPPTAPGQGLRGNGQGQGPRGNGPNADDPNGPDQGQRSNGPNGQGLRRGTPMTFTEETETLTIPEGTTITQMQRGQGQTTLQVAELKKDQILHVWKTDNTIELIQVMSDRSNGGNGGNGGNGQDPLNGATAGANQGTK</sequence>
<keyword evidence="4" id="KW-1185">Reference proteome</keyword>
<feature type="region of interest" description="Disordered" evidence="1">
    <location>
        <begin position="82"/>
        <end position="145"/>
    </location>
</feature>
<evidence type="ECO:0000256" key="2">
    <source>
        <dbReference type="SAM" id="SignalP"/>
    </source>
</evidence>
<protein>
    <recommendedName>
        <fullName evidence="5">Lipoprotein</fullName>
    </recommendedName>
</protein>
<dbReference type="AlphaFoldDB" id="A0A4R2RJF0"/>
<dbReference type="EMBL" id="SLXT01000013">
    <property type="protein sequence ID" value="TCP63962.1"/>
    <property type="molecule type" value="Genomic_DNA"/>
</dbReference>
<gene>
    <name evidence="3" type="ORF">EDD73_11312</name>
</gene>
<feature type="compositionally biased region" description="Gly residues" evidence="1">
    <location>
        <begin position="101"/>
        <end position="113"/>
    </location>
</feature>
<feature type="region of interest" description="Disordered" evidence="1">
    <location>
        <begin position="27"/>
        <end position="62"/>
    </location>
</feature>
<evidence type="ECO:0000313" key="3">
    <source>
        <dbReference type="EMBL" id="TCP63962.1"/>
    </source>
</evidence>
<dbReference type="Proteomes" id="UP000294813">
    <property type="component" value="Unassembled WGS sequence"/>
</dbReference>